<dbReference type="InterPro" id="IPR058645">
    <property type="entry name" value="NTF2-like_dom_7"/>
</dbReference>
<dbReference type="EMBL" id="QZBT01000017">
    <property type="protein sequence ID" value="THZ87021.1"/>
    <property type="molecule type" value="Genomic_DNA"/>
</dbReference>
<accession>A0A4S9Y5V5</accession>
<organism evidence="2 3">
    <name type="scientific">Aureobasidium pullulans</name>
    <name type="common">Black yeast</name>
    <name type="synonym">Pullularia pullulans</name>
    <dbReference type="NCBI Taxonomy" id="5580"/>
    <lineage>
        <taxon>Eukaryota</taxon>
        <taxon>Fungi</taxon>
        <taxon>Dikarya</taxon>
        <taxon>Ascomycota</taxon>
        <taxon>Pezizomycotina</taxon>
        <taxon>Dothideomycetes</taxon>
        <taxon>Dothideomycetidae</taxon>
        <taxon>Dothideales</taxon>
        <taxon>Saccotheciaceae</taxon>
        <taxon>Aureobasidium</taxon>
    </lineage>
</organism>
<feature type="domain" description="NTF2-like" evidence="1">
    <location>
        <begin position="57"/>
        <end position="204"/>
    </location>
</feature>
<evidence type="ECO:0000313" key="3">
    <source>
        <dbReference type="Proteomes" id="UP000310039"/>
    </source>
</evidence>
<comment type="caution">
    <text evidence="2">The sequence shown here is derived from an EMBL/GenBank/DDBJ whole genome shotgun (WGS) entry which is preliminary data.</text>
</comment>
<protein>
    <recommendedName>
        <fullName evidence="1">NTF2-like domain-containing protein</fullName>
    </recommendedName>
</protein>
<name>A0A4S9Y5V5_AURPU</name>
<evidence type="ECO:0000313" key="2">
    <source>
        <dbReference type="EMBL" id="THZ87021.1"/>
    </source>
</evidence>
<dbReference type="Proteomes" id="UP000310039">
    <property type="component" value="Unassembled WGS sequence"/>
</dbReference>
<sequence>MDHVQTLLGPIQLTVEPTFTMRAFIATALCPLVACYTIQPFNTTSKSSNTTIDTTSCISTADAILIANGFGQILSNFSMSFGDILIADDYVDQSDSVATLMHSPNLLASDLGKITFDTKTSFLAGEQAQPGVPFTLLNTWSSCSAVTFRYVLSPASGLDVQGIAVAEVVEAKSNGTGVGEGDQKWQIKTFYGEFNSAVWLTDLKKSIVGCDVRSGAGNGTVV</sequence>
<dbReference type="Pfam" id="PF26534">
    <property type="entry name" value="NTF2_7"/>
    <property type="match status" value="1"/>
</dbReference>
<gene>
    <name evidence="2" type="ORF">D6C84_02061</name>
</gene>
<evidence type="ECO:0000259" key="1">
    <source>
        <dbReference type="Pfam" id="PF26534"/>
    </source>
</evidence>
<dbReference type="AlphaFoldDB" id="A0A4S9Y5V5"/>
<reference evidence="2 3" key="1">
    <citation type="submission" date="2018-10" db="EMBL/GenBank/DDBJ databases">
        <title>Fifty Aureobasidium pullulans genomes reveal a recombining polyextremotolerant generalist.</title>
        <authorList>
            <person name="Gostincar C."/>
            <person name="Turk M."/>
            <person name="Zajc J."/>
            <person name="Gunde-Cimerman N."/>
        </authorList>
    </citation>
    <scope>NUCLEOTIDE SEQUENCE [LARGE SCALE GENOMIC DNA]</scope>
    <source>
        <strain evidence="2 3">EXF-3403</strain>
    </source>
</reference>
<proteinExistence type="predicted"/>